<dbReference type="Pfam" id="PF00912">
    <property type="entry name" value="Transgly"/>
    <property type="match status" value="1"/>
</dbReference>
<dbReference type="InterPro" id="IPR050396">
    <property type="entry name" value="Glycosyltr_51/Transpeptidase"/>
</dbReference>
<keyword evidence="12" id="KW-1133">Transmembrane helix</keyword>
<dbReference type="PANTHER" id="PTHR32282">
    <property type="entry name" value="BINDING PROTEIN TRANSPEPTIDASE, PUTATIVE-RELATED"/>
    <property type="match status" value="1"/>
</dbReference>
<keyword evidence="7" id="KW-0808">Transferase</keyword>
<evidence type="ECO:0000259" key="13">
    <source>
        <dbReference type="Pfam" id="PF00905"/>
    </source>
</evidence>
<evidence type="ECO:0000313" key="15">
    <source>
        <dbReference type="EMBL" id="MBK1827770.1"/>
    </source>
</evidence>
<evidence type="ECO:0000256" key="5">
    <source>
        <dbReference type="ARBA" id="ARBA00022670"/>
    </source>
</evidence>
<dbReference type="GO" id="GO:0008955">
    <property type="term" value="F:peptidoglycan glycosyltransferase activity"/>
    <property type="evidence" value="ECO:0007669"/>
    <property type="project" value="UniProtKB-EC"/>
</dbReference>
<comment type="similarity">
    <text evidence="3">In the N-terminal section; belongs to the glycosyltransferase 51 family.</text>
</comment>
<evidence type="ECO:0000256" key="4">
    <source>
        <dbReference type="ARBA" id="ARBA00022645"/>
    </source>
</evidence>
<keyword evidence="6" id="KW-0328">Glycosyltransferase</keyword>
<protein>
    <recommendedName>
        <fullName evidence="10">peptidoglycan glycosyltransferase</fullName>
        <ecNumber evidence="10">2.4.99.28</ecNumber>
    </recommendedName>
</protein>
<sequence length="744" mass="82537">MGRKRQRRRWLWIGLAGMVSVWLLGWYVVPWCVALPEGLDEVNASPRLLDRDGHELHHLTLPDFTRRTPVSRDDLPEDLVACTLAAEDKRFRKHGGIDVLATARAARDWLLEGRQVSGASTVTQQLVKLGQEPQSRTLKVKLMEALQARQLEMRWGKDEILTAYFNRLDYGNRRIGPVEAARFYFQKPLNQLSLAECALLAGLPQAPSRLDPVDHPERALARRAVVLDRLSRLSDDARIAKARDEELLLRPLMDEPMAPWLPTMAVGAGVEVRTTLDRDLQQTLEGIVADELERLKGSNLQHVAIVVLDNERSEIRGLVSSGNWDDPRGGQINGALTPRSPGSALKPFTYLLSFERGGRHPGSIIADIPTRIRTVEGLDAPENFDRAFRGPVTVRRALACSLNVPAMRELNRLGGPEPLHGLLVELGFESLGDDPVEHGLGLTLGNAPVTLLELAEGYATLARGGRHRSATLVAKDGVDRRVFSERSAWLITDILADPVARTPSFGRRGPLELPFPCGVKTGTSSDFRDNWCVGYTTDYTVAVWAGNFDHSPMKGVSGVDGAGPIFQRAMRWLHREEKPSARERPAGLVRLRMDPRSGRLAGGSHTVDEWVPDGLDLLPARPEDYDEAGRLFLDETYAEWLASEHNQRRSEFAEKPARPADTPLRVLAPRAGTVYLLDPELPNGGKLRLSTNLPGVAEWQCSTLQLDCSGSEPVAQLEPGSHRLALTDRRSGETRVIRIEVEER</sequence>
<dbReference type="InterPro" id="IPR001460">
    <property type="entry name" value="PCN-bd_Tpept"/>
</dbReference>
<evidence type="ECO:0000256" key="3">
    <source>
        <dbReference type="ARBA" id="ARBA00007739"/>
    </source>
</evidence>
<dbReference type="GO" id="GO:0009252">
    <property type="term" value="P:peptidoglycan biosynthetic process"/>
    <property type="evidence" value="ECO:0007669"/>
    <property type="project" value="TreeGrafter"/>
</dbReference>
<evidence type="ECO:0000256" key="12">
    <source>
        <dbReference type="SAM" id="Phobius"/>
    </source>
</evidence>
<dbReference type="GO" id="GO:0004180">
    <property type="term" value="F:carboxypeptidase activity"/>
    <property type="evidence" value="ECO:0007669"/>
    <property type="project" value="UniProtKB-KW"/>
</dbReference>
<name>A0A934RC14_9BACT</name>
<dbReference type="InterPro" id="IPR001264">
    <property type="entry name" value="Glyco_trans_51"/>
</dbReference>
<dbReference type="Gene3D" id="1.10.3810.10">
    <property type="entry name" value="Biosynthetic peptidoglycan transglycosylase-like"/>
    <property type="match status" value="1"/>
</dbReference>
<keyword evidence="8" id="KW-0378">Hydrolase</keyword>
<evidence type="ECO:0000256" key="9">
    <source>
        <dbReference type="ARBA" id="ARBA00023268"/>
    </source>
</evidence>
<evidence type="ECO:0000256" key="10">
    <source>
        <dbReference type="ARBA" id="ARBA00044770"/>
    </source>
</evidence>
<dbReference type="InterPro" id="IPR036950">
    <property type="entry name" value="PBP_transglycosylase"/>
</dbReference>
<dbReference type="SUPFAM" id="SSF53955">
    <property type="entry name" value="Lysozyme-like"/>
    <property type="match status" value="1"/>
</dbReference>
<feature type="domain" description="Penicillin-binding protein transpeptidase" evidence="13">
    <location>
        <begin position="304"/>
        <end position="570"/>
    </location>
</feature>
<keyword evidence="12" id="KW-0472">Membrane</keyword>
<evidence type="ECO:0000256" key="2">
    <source>
        <dbReference type="ARBA" id="ARBA00007090"/>
    </source>
</evidence>
<evidence type="ECO:0000259" key="14">
    <source>
        <dbReference type="Pfam" id="PF00912"/>
    </source>
</evidence>
<dbReference type="SUPFAM" id="SSF56601">
    <property type="entry name" value="beta-lactamase/transpeptidase-like"/>
    <property type="match status" value="1"/>
</dbReference>
<dbReference type="GO" id="GO:0030288">
    <property type="term" value="C:outer membrane-bounded periplasmic space"/>
    <property type="evidence" value="ECO:0007669"/>
    <property type="project" value="TreeGrafter"/>
</dbReference>
<keyword evidence="16" id="KW-1185">Reference proteome</keyword>
<keyword evidence="4" id="KW-0121">Carboxypeptidase</keyword>
<gene>
    <name evidence="15" type="ORF">JIN81_12135</name>
</gene>
<organism evidence="15 16">
    <name type="scientific">Haloferula rosea</name>
    <dbReference type="NCBI Taxonomy" id="490093"/>
    <lineage>
        <taxon>Bacteria</taxon>
        <taxon>Pseudomonadati</taxon>
        <taxon>Verrucomicrobiota</taxon>
        <taxon>Verrucomicrobiia</taxon>
        <taxon>Verrucomicrobiales</taxon>
        <taxon>Verrucomicrobiaceae</taxon>
        <taxon>Haloferula</taxon>
    </lineage>
</organism>
<evidence type="ECO:0000256" key="8">
    <source>
        <dbReference type="ARBA" id="ARBA00022801"/>
    </source>
</evidence>
<feature type="transmembrane region" description="Helical" evidence="12">
    <location>
        <begin position="12"/>
        <end position="29"/>
    </location>
</feature>
<dbReference type="RefSeq" id="WP_200279820.1">
    <property type="nucleotide sequence ID" value="NZ_JAENII010000009.1"/>
</dbReference>
<dbReference type="Proteomes" id="UP000658278">
    <property type="component" value="Unassembled WGS sequence"/>
</dbReference>
<evidence type="ECO:0000256" key="7">
    <source>
        <dbReference type="ARBA" id="ARBA00022679"/>
    </source>
</evidence>
<dbReference type="Gene3D" id="3.40.710.10">
    <property type="entry name" value="DD-peptidase/beta-lactamase superfamily"/>
    <property type="match status" value="1"/>
</dbReference>
<evidence type="ECO:0000256" key="11">
    <source>
        <dbReference type="ARBA" id="ARBA00049902"/>
    </source>
</evidence>
<accession>A0A934RC14</accession>
<comment type="catalytic activity">
    <reaction evidence="11">
        <text>[GlcNAc-(1-&gt;4)-Mur2Ac(oyl-L-Ala-gamma-D-Glu-L-Lys-D-Ala-D-Ala)](n)-di-trans,octa-cis-undecaprenyl diphosphate + beta-D-GlcNAc-(1-&gt;4)-Mur2Ac(oyl-L-Ala-gamma-D-Glu-L-Lys-D-Ala-D-Ala)-di-trans,octa-cis-undecaprenyl diphosphate = [GlcNAc-(1-&gt;4)-Mur2Ac(oyl-L-Ala-gamma-D-Glu-L-Lys-D-Ala-D-Ala)](n+1)-di-trans,octa-cis-undecaprenyl diphosphate + di-trans,octa-cis-undecaprenyl diphosphate + H(+)</text>
        <dbReference type="Rhea" id="RHEA:23708"/>
        <dbReference type="Rhea" id="RHEA-COMP:9602"/>
        <dbReference type="Rhea" id="RHEA-COMP:9603"/>
        <dbReference type="ChEBI" id="CHEBI:15378"/>
        <dbReference type="ChEBI" id="CHEBI:58405"/>
        <dbReference type="ChEBI" id="CHEBI:60033"/>
        <dbReference type="ChEBI" id="CHEBI:78435"/>
        <dbReference type="EC" id="2.4.99.28"/>
    </reaction>
</comment>
<keyword evidence="12" id="KW-0812">Transmembrane</keyword>
<proteinExistence type="inferred from homology"/>
<reference evidence="15" key="1">
    <citation type="submission" date="2021-01" db="EMBL/GenBank/DDBJ databases">
        <title>Modified the classification status of verrucomicrobia.</title>
        <authorList>
            <person name="Feng X."/>
        </authorList>
    </citation>
    <scope>NUCLEOTIDE SEQUENCE</scope>
    <source>
        <strain evidence="15">KCTC 22201</strain>
    </source>
</reference>
<evidence type="ECO:0000313" key="16">
    <source>
        <dbReference type="Proteomes" id="UP000658278"/>
    </source>
</evidence>
<dbReference type="GO" id="GO:0006508">
    <property type="term" value="P:proteolysis"/>
    <property type="evidence" value="ECO:0007669"/>
    <property type="project" value="UniProtKB-KW"/>
</dbReference>
<dbReference type="InterPro" id="IPR012338">
    <property type="entry name" value="Beta-lactam/transpept-like"/>
</dbReference>
<feature type="domain" description="Glycosyl transferase family 51" evidence="14">
    <location>
        <begin position="63"/>
        <end position="230"/>
    </location>
</feature>
<dbReference type="EMBL" id="JAENII010000009">
    <property type="protein sequence ID" value="MBK1827770.1"/>
    <property type="molecule type" value="Genomic_DNA"/>
</dbReference>
<comment type="pathway">
    <text evidence="1">Cell wall biogenesis; peptidoglycan biosynthesis.</text>
</comment>
<dbReference type="GO" id="GO:0008658">
    <property type="term" value="F:penicillin binding"/>
    <property type="evidence" value="ECO:0007669"/>
    <property type="project" value="InterPro"/>
</dbReference>
<keyword evidence="5" id="KW-0645">Protease</keyword>
<dbReference type="EC" id="2.4.99.28" evidence="10"/>
<comment type="similarity">
    <text evidence="2">In the C-terminal section; belongs to the transpeptidase family.</text>
</comment>
<keyword evidence="9" id="KW-0511">Multifunctional enzyme</keyword>
<dbReference type="AlphaFoldDB" id="A0A934RC14"/>
<comment type="caution">
    <text evidence="15">The sequence shown here is derived from an EMBL/GenBank/DDBJ whole genome shotgun (WGS) entry which is preliminary data.</text>
</comment>
<dbReference type="Pfam" id="PF00905">
    <property type="entry name" value="Transpeptidase"/>
    <property type="match status" value="1"/>
</dbReference>
<dbReference type="PANTHER" id="PTHR32282:SF15">
    <property type="entry name" value="PENICILLIN-BINDING PROTEIN 1C"/>
    <property type="match status" value="1"/>
</dbReference>
<dbReference type="InterPro" id="IPR023346">
    <property type="entry name" value="Lysozyme-like_dom_sf"/>
</dbReference>
<evidence type="ECO:0000256" key="1">
    <source>
        <dbReference type="ARBA" id="ARBA00004752"/>
    </source>
</evidence>
<evidence type="ECO:0000256" key="6">
    <source>
        <dbReference type="ARBA" id="ARBA00022676"/>
    </source>
</evidence>